<feature type="compositionally biased region" description="Basic and acidic residues" evidence="3">
    <location>
        <begin position="2815"/>
        <end position="2828"/>
    </location>
</feature>
<dbReference type="SUPFAM" id="SSF53300">
    <property type="entry name" value="vWA-like"/>
    <property type="match status" value="1"/>
</dbReference>
<evidence type="ECO:0000256" key="1">
    <source>
        <dbReference type="ARBA" id="ARBA00022741"/>
    </source>
</evidence>
<feature type="compositionally biased region" description="Acidic residues" evidence="3">
    <location>
        <begin position="2835"/>
        <end position="2844"/>
    </location>
</feature>
<feature type="compositionally biased region" description="Basic and acidic residues" evidence="3">
    <location>
        <begin position="2996"/>
        <end position="3028"/>
    </location>
</feature>
<accession>A0A067R649</accession>
<dbReference type="SUPFAM" id="SSF52540">
    <property type="entry name" value="P-loop containing nucleoside triphosphate hydrolases"/>
    <property type="match status" value="1"/>
</dbReference>
<dbReference type="InterPro" id="IPR036465">
    <property type="entry name" value="vWFA_dom_sf"/>
</dbReference>
<dbReference type="Gene3D" id="3.40.50.300">
    <property type="entry name" value="P-loop containing nucleotide triphosphate hydrolases"/>
    <property type="match status" value="1"/>
</dbReference>
<dbReference type="InParanoid" id="A0A067R649"/>
<sequence length="3792" mass="429905">MSASIAGIIPLYFLLWGTPEGARLHSPSGEYRRSRGETSSSCDNGRRQIIKACSEATSKTCFNYDAPMFFVDAVKLKLESAFHGSDYAFYRELNEKEEYIFEARAEGLDTGEISDARAQTIIRSDAYCQARLACSRNRDVLQLWRRSLCFFFQADYSRHLDEIATRIERLLLVAVRCQLVTTIDSSSGSPRHRGVTARSRGLLRQWENFRQLADHGQDVQHGIFNTETELFTRRLNVLQEIVTDLLTDGESCESDRQMFEAELRNLECKLNKLAQNVAKEGGLNTGGKFEWIDSVLVKCLQDGSWLLVDNVNLCSSAVLDRLNALLEPGGSLTIGERGVGPNGEVVTICPHPGFRLFLTMDPHNGEISRAMRNRGIEICLLSPQEEDYNCLDMRSLLYHFGLKSETRQDMLLSVHHAMNMEQGLGEPSLPRLLHAALLISQQISLGQGQYEAFLSSCCDVYVKSRVRSSSGSAGFPDFKQKLYQLLTEILENSSQTQKTHRDSSEDKFAMDVFTLTTPKIKENASFTVMKQQVSLLKVSLEAAVFSKSGRSEELMKTGDVKPFPNTETLNRLLDVHNESIIGTKAVTDVIPSFLLMFYQTAAQNDIELRHEWLAEFIAKCKRKCQDTSVRIILEKYQKMSEILKITLCQAISSPLSLHENLVKCVCCMNDLPWDIRWLPNIAAFCDPRCFACRTANKLALLLRFMAKKIQTERMTEEMHSGKRKSLTVMEYSTALMQDDPCILKLIRFPGTLTDNITSHCVVTKFVPLIHQFDVCLEAALKSVKTSLDLDQFSGLYEALGWRFRFFEIGHLQLVSSEKKKGGRRTGQLIEEAVSTLSVHYNWLLKWTVPKLQLLMESDEALKNSRLVSQLESTLKVIDSSLEVSSSVLLQVGKKVKQDMCQPVPHASNQQVELWEQIQRLSDLLCVWPNTNYVHRAKSAALISFLRTQIGMKARLDIVRAYQQLVHGDNIDQVICVITEVEKSCQASGLIQCPLDSISEDEDCLNGNSEVQLWPVQELMCVILSGALKRALTNSTTTRQQIGTSDEYNASTLPCISSEDIAKNLSSIMLSLPTIPPIMASMIKFLSESNKVLMDCTSDGFKNLVPKLMMVILQHTRLSPAVRQVKDWLSWKPKSSSVENGENEVRMECIGAEDSRKDSFPLHSPLMTHIVTSFILPSYQSCNTNATLGSHKTCTLQLSILKEILWRNMRTLSSPELNYKLNDAFSVESFFKRFLHTLSLALGNNAAEVPDQNCFAYVEGIVQTLKDYNKHDRRQQTVSRSEENINEIKQFSGTLIQLTETVTRLRDSVRTVTNPEAEMSSKDVGDLQILVSTAEAWTLLGFLQVTLYLKLGLMDPIAKKKLKLHYVSEDLEETEKMLYAQELQSRVCSSSLDKFDECNIHPHIVLLRERLKHLIVRQNELKKCVAARPDPPLFDSLAKETLHYSRSLASGEVVLSFHKRIVNEIQKLDTKSFSDKEKMVVINRAEEILREEQIWQESQLQFCDKMNRDETSLNTLRSNELEIKRNELSLRLYKSSLEELKNLVMIRGELKYEIWMKMTQLLSQMVAVWRQQEDARKQKQKEDESFYVTKCKTLSDEDQDALELEEIFPSSSTIDFGDLQQQATLDQIPVAKKDQNVSLVDGVTAEDVVCICQIHSHVMQSYTSCAWLSPTLALNKYSHLRPDFIAPLLQRYQLFSLLLEKLSGGLDSSLDTSLYPSLSLLTSVALTYIDKGRTKFSDVGDLSVSGSPSRQKKFLAAAPKIKVFDFYRDGFVKEVKQCFPVLITLTKRVKELLAEWSDHPTLKQMLVIIDRILNFPLTSPVSRFLTGFEILLDKMHEWEENAYSGVSLAAHWKSVTDQIGSWRKLELQCWKDYLDNAASRIEAAASKWWFYIYSLVESFTRENGTEAPADSSSEELIKTFQKFMEQSTLGEYEARLNILFTFHCHVVHMQRTVCRDKVMNILWNVYHYYYQFSAAVAALIRDLRSPIEKKLKDCVKIFRWDDISHWAVKEAIKKVHKTLHKHIKEFREILNQPVIESLKNPTSETGDVNLGIWDRPQRHQPRTYQSLFEPLHFISDKRLKKLTVKWDDNMEGPLLSRSGSLFMKARKLCREIILSTPYAKSVQTVEGLITEVIETSSHLKNLEISDDLPKSKQKSQAKNFLQQKRKALADLFRTLQQMGLSYRTGLMYWNTGEVGTYEFTLPPIDLRASFHHLRNKRIDGLLLSLWDGSETYFIRSIARLALLNTSLQNPAKDLGPSDIERCRGFAIHLMVLSREQKLLLSESSQLLCSLRSQSAQLAAMEETSVMFLRQSQLQSWLVRLKDLLVTCVICLEQFRIFLYCCPSGEEQNMNSSVEIPILEFIGDLEFPPIVKATKGDLTWNMAVDKVKSLVTSASKLKYTIEKSETIPASLYDTKVGDASSTPSHMLISCAQYEALVSGYKQVEEFVKDMDVLKSVFELPSKPQECKERQETEPRVTEEGPPKRHLNPMIDSLIWLQQYMLDEAQKFLTCVKENGSASEYEISTTSELISCTSPRNAKQETIVKDFREDTERFLKTVLVIIQEVYKKLSKKSDEPDEDMENDARQSMAAENTKEEGSEIRDGHLKVVESLSTTLSTLRMTQINEELNGLLQRLIRIMDSGSIQEGNICKRLLLLCLPCLDQLVLFYQFFVTQQVASYRVCCKLLSVLLAIFLELVQKGFCIPSELAANEEGSQKDNPAGGLGLGEGVGEKDISEQIDSEEQLEDARPKGEEKEEDDKDCKACLKILNPAINLYCAGEEENGIEMSQDFDGKVQDLEKKADEEDESDSDKDNEEEPDKEMGETDAGADRLDQQIWGSDSEDEVEENNEAERGTGEKIGDRELGANDENNKPGEESDGEESGKQELKRKEINEMDDPDENDDQIDPYHGKHEPLPEPEPLDLPEDLQLDDDDEKKEGGNEDGEEENPFDIDKMKEQKESEEQENEEKELSEESEQINTINEEMEESREKEPEQDEIEGGGSKDEEKAGDEPKIEPEKEVEEETAKSSEDHPADIPAEAAAEMDWMCGSKDQVVSDIKKDKSEMGQQHPEDDNAEENDEKQGVGQAQSEKTDTGHYGDMATPKDNVQTGNSQKDENVKRRQRLRESDDNRSLAEVTEPVKKKLRTINIEEEDDREDQDGDKCKEENAEQGETADMYQHIKEAKKTFDAEVLDAATKVTVMPMLVLSNLSSSSSTTGTGPIGPFRDSCSRQLVIISLVRCIRVVSDKPTASAQFLRNPDFDCQSHLAVNQETREQAEKQSIPNLEDEDGEDAKEDDNMDFQEDLVSDEEEIPTKSSEKIPGDKKHSESKDEKKSGTNVDDGGDVEMSVEVEGDKVETLGAARGSETTFHTMFGDITTDTSQYELMSPEDYNTLRSQLESQIATWSQPPPNEEAEKAWELFSAVTSGLARDLSEQLRLVLEPTQASRLRGDYRTGRRINMRKVIPYIASQFRKDKIWLRRTKPSKREYQIVLAIDDSSSMADNRSKQLAFESLSLVSRALTLLEAGELAVISFGEMPKVLHQLGHPFTERNGARLLQQFSFDQNNTRVGQLVDFVTTMFTASHRRSSSNNERAQLLVIVSDGRVVSEGPDRVKQAVRRAKQNGIFMVFVIVDNPESKRRAGIAFLLPRTHSSGPRLIRRCQAYIFVPVCPSDRSSSHSTKSGAPALPKMEYDWEMPFPARALVIPPMFGRQSLVGGNRVHHEKPTPPGHSPHPTRPRRHLPCTAETTDVGVLMFPRRSLRWSVRRMRKEALTVQYREGACGGRPCASLTQDTTSDSLMS</sequence>
<dbReference type="FunFam" id="3.40.50.410:FF:000028">
    <property type="entry name" value="Midasin"/>
    <property type="match status" value="1"/>
</dbReference>
<feature type="compositionally biased region" description="Acidic residues" evidence="3">
    <location>
        <begin position="2889"/>
        <end position="2900"/>
    </location>
</feature>
<feature type="region of interest" description="Disordered" evidence="3">
    <location>
        <begin position="2791"/>
        <end position="3164"/>
    </location>
</feature>
<organism evidence="6 7">
    <name type="scientific">Zootermopsis nevadensis</name>
    <name type="common">Dampwood termite</name>
    <dbReference type="NCBI Taxonomy" id="136037"/>
    <lineage>
        <taxon>Eukaryota</taxon>
        <taxon>Metazoa</taxon>
        <taxon>Ecdysozoa</taxon>
        <taxon>Arthropoda</taxon>
        <taxon>Hexapoda</taxon>
        <taxon>Insecta</taxon>
        <taxon>Pterygota</taxon>
        <taxon>Neoptera</taxon>
        <taxon>Polyneoptera</taxon>
        <taxon>Dictyoptera</taxon>
        <taxon>Blattodea</taxon>
        <taxon>Blattoidea</taxon>
        <taxon>Termitoidae</taxon>
        <taxon>Termopsidae</taxon>
        <taxon>Zootermopsis</taxon>
    </lineage>
</organism>
<feature type="region of interest" description="Disordered" evidence="3">
    <location>
        <begin position="2730"/>
        <end position="2752"/>
    </location>
</feature>
<dbReference type="PROSITE" id="PS50234">
    <property type="entry name" value="VWFA"/>
    <property type="match status" value="1"/>
</dbReference>
<keyword evidence="4" id="KW-0732">Signal</keyword>
<feature type="compositionally biased region" description="Basic and acidic residues" evidence="3">
    <location>
        <begin position="2901"/>
        <end position="2910"/>
    </location>
</feature>
<dbReference type="OMA" id="SALEFYM"/>
<feature type="region of interest" description="Disordered" evidence="3">
    <location>
        <begin position="3264"/>
        <end position="3338"/>
    </location>
</feature>
<feature type="compositionally biased region" description="Basic and acidic residues" evidence="3">
    <location>
        <begin position="2462"/>
        <end position="2480"/>
    </location>
</feature>
<dbReference type="PANTHER" id="PTHR48103:SF2">
    <property type="entry name" value="MIDASIN"/>
    <property type="match status" value="1"/>
</dbReference>
<feature type="compositionally biased region" description="Basic and acidic residues" evidence="3">
    <location>
        <begin position="3107"/>
        <end position="3126"/>
    </location>
</feature>
<dbReference type="STRING" id="136037.A0A067R649"/>
<dbReference type="GO" id="GO:0030687">
    <property type="term" value="C:preribosome, large subunit precursor"/>
    <property type="evidence" value="ECO:0007669"/>
    <property type="project" value="TreeGrafter"/>
</dbReference>
<evidence type="ECO:0000313" key="7">
    <source>
        <dbReference type="Proteomes" id="UP000027135"/>
    </source>
</evidence>
<dbReference type="PANTHER" id="PTHR48103">
    <property type="entry name" value="MIDASIN-RELATED"/>
    <property type="match status" value="1"/>
</dbReference>
<feature type="region of interest" description="Disordered" evidence="3">
    <location>
        <begin position="2461"/>
        <end position="2482"/>
    </location>
</feature>
<proteinExistence type="predicted"/>
<reference evidence="6 7" key="1">
    <citation type="journal article" date="2014" name="Nat. Commun.">
        <title>Molecular traces of alternative social organization in a termite genome.</title>
        <authorList>
            <person name="Terrapon N."/>
            <person name="Li C."/>
            <person name="Robertson H.M."/>
            <person name="Ji L."/>
            <person name="Meng X."/>
            <person name="Booth W."/>
            <person name="Chen Z."/>
            <person name="Childers C.P."/>
            <person name="Glastad K.M."/>
            <person name="Gokhale K."/>
            <person name="Gowin J."/>
            <person name="Gronenberg W."/>
            <person name="Hermansen R.A."/>
            <person name="Hu H."/>
            <person name="Hunt B.G."/>
            <person name="Huylmans A.K."/>
            <person name="Khalil S.M."/>
            <person name="Mitchell R.D."/>
            <person name="Munoz-Torres M.C."/>
            <person name="Mustard J.A."/>
            <person name="Pan H."/>
            <person name="Reese J.T."/>
            <person name="Scharf M.E."/>
            <person name="Sun F."/>
            <person name="Vogel H."/>
            <person name="Xiao J."/>
            <person name="Yang W."/>
            <person name="Yang Z."/>
            <person name="Yang Z."/>
            <person name="Zhou J."/>
            <person name="Zhu J."/>
            <person name="Brent C.S."/>
            <person name="Elsik C.G."/>
            <person name="Goodisman M.A."/>
            <person name="Liberles D.A."/>
            <person name="Roe R.M."/>
            <person name="Vargo E.L."/>
            <person name="Vilcinskas A."/>
            <person name="Wang J."/>
            <person name="Bornberg-Bauer E."/>
            <person name="Korb J."/>
            <person name="Zhang G."/>
            <person name="Liebig J."/>
        </authorList>
    </citation>
    <scope>NUCLEOTIDE SEQUENCE [LARGE SCALE GENOMIC DNA]</scope>
    <source>
        <tissue evidence="6">Whole organism</tissue>
    </source>
</reference>
<evidence type="ECO:0000313" key="6">
    <source>
        <dbReference type="EMBL" id="KDR17837.1"/>
    </source>
</evidence>
<dbReference type="Gene3D" id="3.40.50.410">
    <property type="entry name" value="von Willebrand factor, type A domain"/>
    <property type="match status" value="1"/>
</dbReference>
<dbReference type="GO" id="GO:0000055">
    <property type="term" value="P:ribosomal large subunit export from nucleus"/>
    <property type="evidence" value="ECO:0007669"/>
    <property type="project" value="TreeGrafter"/>
</dbReference>
<feature type="compositionally biased region" description="Acidic residues" evidence="3">
    <location>
        <begin position="3278"/>
        <end position="3304"/>
    </location>
</feature>
<dbReference type="GO" id="GO:0000027">
    <property type="term" value="P:ribosomal large subunit assembly"/>
    <property type="evidence" value="ECO:0007669"/>
    <property type="project" value="TreeGrafter"/>
</dbReference>
<feature type="compositionally biased region" description="Acidic residues" evidence="3">
    <location>
        <begin position="3143"/>
        <end position="3153"/>
    </location>
</feature>
<dbReference type="Proteomes" id="UP000027135">
    <property type="component" value="Unassembled WGS sequence"/>
</dbReference>
<feature type="region of interest" description="Disordered" evidence="3">
    <location>
        <begin position="3706"/>
        <end position="3734"/>
    </location>
</feature>
<evidence type="ECO:0000256" key="3">
    <source>
        <dbReference type="SAM" id="MobiDB-lite"/>
    </source>
</evidence>
<feature type="domain" description="VWFA" evidence="5">
    <location>
        <begin position="3482"/>
        <end position="3626"/>
    </location>
</feature>
<dbReference type="InterPro" id="IPR002035">
    <property type="entry name" value="VWF_A"/>
</dbReference>
<feature type="compositionally biased region" description="Acidic residues" evidence="3">
    <location>
        <begin position="2956"/>
        <end position="2970"/>
    </location>
</feature>
<dbReference type="InterPro" id="IPR027417">
    <property type="entry name" value="P-loop_NTPase"/>
</dbReference>
<feature type="compositionally biased region" description="Basic and acidic residues" evidence="3">
    <location>
        <begin position="3051"/>
        <end position="3066"/>
    </location>
</feature>
<feature type="compositionally biased region" description="Basic and acidic residues" evidence="3">
    <location>
        <begin position="2845"/>
        <end position="2888"/>
    </location>
</feature>
<dbReference type="FunCoup" id="A0A067R649">
    <property type="interactions" value="1361"/>
</dbReference>
<evidence type="ECO:0000256" key="2">
    <source>
        <dbReference type="ARBA" id="ARBA00022840"/>
    </source>
</evidence>
<feature type="chain" id="PRO_5001644759" evidence="4">
    <location>
        <begin position="22"/>
        <end position="3792"/>
    </location>
</feature>
<evidence type="ECO:0000259" key="5">
    <source>
        <dbReference type="PROSITE" id="PS50234"/>
    </source>
</evidence>
<dbReference type="GO" id="GO:0005634">
    <property type="term" value="C:nucleus"/>
    <property type="evidence" value="ECO:0007669"/>
    <property type="project" value="TreeGrafter"/>
</dbReference>
<feature type="compositionally biased region" description="Acidic residues" evidence="3">
    <location>
        <begin position="2977"/>
        <end position="2993"/>
    </location>
</feature>
<keyword evidence="2" id="KW-0067">ATP-binding</keyword>
<keyword evidence="7" id="KW-1185">Reference proteome</keyword>
<protein>
    <submittedName>
        <fullName evidence="6">Midasin</fullName>
    </submittedName>
</protein>
<feature type="compositionally biased region" description="Acidic residues" evidence="3">
    <location>
        <begin position="2799"/>
        <end position="2814"/>
    </location>
</feature>
<evidence type="ECO:0000256" key="4">
    <source>
        <dbReference type="SAM" id="SignalP"/>
    </source>
</evidence>
<dbReference type="EMBL" id="KK852716">
    <property type="protein sequence ID" value="KDR17837.1"/>
    <property type="molecule type" value="Genomic_DNA"/>
</dbReference>
<feature type="compositionally biased region" description="Basic and acidic residues" evidence="3">
    <location>
        <begin position="3305"/>
        <end position="3328"/>
    </location>
</feature>
<feature type="signal peptide" evidence="4">
    <location>
        <begin position="1"/>
        <end position="21"/>
    </location>
</feature>
<name>A0A067R649_ZOONE</name>
<keyword evidence="1" id="KW-0547">Nucleotide-binding</keyword>
<feature type="compositionally biased region" description="Basic and acidic residues" evidence="3">
    <location>
        <begin position="2945"/>
        <end position="2955"/>
    </location>
</feature>
<dbReference type="SMART" id="SM00327">
    <property type="entry name" value="VWA"/>
    <property type="match status" value="1"/>
</dbReference>
<dbReference type="eggNOG" id="KOG1808">
    <property type="taxonomic scope" value="Eukaryota"/>
</dbReference>
<feature type="compositionally biased region" description="Basic and acidic residues" evidence="3">
    <location>
        <begin position="2741"/>
        <end position="2752"/>
    </location>
</feature>
<dbReference type="Pfam" id="PF00092">
    <property type="entry name" value="VWA"/>
    <property type="match status" value="1"/>
</dbReference>
<feature type="region of interest" description="Disordered" evidence="3">
    <location>
        <begin position="2568"/>
        <end position="2594"/>
    </location>
</feature>
<gene>
    <name evidence="6" type="ORF">L798_06786</name>
</gene>
<feature type="compositionally biased region" description="Acidic residues" evidence="3">
    <location>
        <begin position="2914"/>
        <end position="2944"/>
    </location>
</feature>
<dbReference type="GO" id="GO:0005524">
    <property type="term" value="F:ATP binding"/>
    <property type="evidence" value="ECO:0007669"/>
    <property type="project" value="UniProtKB-KW"/>
</dbReference>